<accession>A0A9N9WX89</accession>
<keyword evidence="1" id="KW-1133">Transmembrane helix</keyword>
<organism evidence="3 4">
    <name type="scientific">Chironomus riparius</name>
    <dbReference type="NCBI Taxonomy" id="315576"/>
    <lineage>
        <taxon>Eukaryota</taxon>
        <taxon>Metazoa</taxon>
        <taxon>Ecdysozoa</taxon>
        <taxon>Arthropoda</taxon>
        <taxon>Hexapoda</taxon>
        <taxon>Insecta</taxon>
        <taxon>Pterygota</taxon>
        <taxon>Neoptera</taxon>
        <taxon>Endopterygota</taxon>
        <taxon>Diptera</taxon>
        <taxon>Nematocera</taxon>
        <taxon>Chironomoidea</taxon>
        <taxon>Chironomidae</taxon>
        <taxon>Chironominae</taxon>
        <taxon>Chironomus</taxon>
    </lineage>
</organism>
<keyword evidence="4" id="KW-1185">Reference proteome</keyword>
<sequence>MTLSVVIALTIVTGSYWLVTNAQTDKSYSFDDMGNGTITCEINGEKFYGDECLDSLKKFGKIVGYIVCGVLIIIVICCCGCWCCICKVIHSNKHRAGVVFQRNPAPPPNAVISTVA</sequence>
<evidence type="ECO:0000313" key="3">
    <source>
        <dbReference type="EMBL" id="CAG9809593.1"/>
    </source>
</evidence>
<proteinExistence type="predicted"/>
<dbReference type="EMBL" id="OU895879">
    <property type="protein sequence ID" value="CAG9809593.1"/>
    <property type="molecule type" value="Genomic_DNA"/>
</dbReference>
<keyword evidence="2" id="KW-0732">Signal</keyword>
<dbReference type="AlphaFoldDB" id="A0A9N9WX89"/>
<feature type="transmembrane region" description="Helical" evidence="1">
    <location>
        <begin position="62"/>
        <end position="85"/>
    </location>
</feature>
<feature type="chain" id="PRO_5040369619" evidence="2">
    <location>
        <begin position="23"/>
        <end position="116"/>
    </location>
</feature>
<gene>
    <name evidence="3" type="ORF">CHIRRI_LOCUS12414</name>
</gene>
<evidence type="ECO:0000256" key="2">
    <source>
        <dbReference type="SAM" id="SignalP"/>
    </source>
</evidence>
<evidence type="ECO:0000313" key="4">
    <source>
        <dbReference type="Proteomes" id="UP001153620"/>
    </source>
</evidence>
<dbReference type="Proteomes" id="UP001153620">
    <property type="component" value="Chromosome 3"/>
</dbReference>
<protein>
    <submittedName>
        <fullName evidence="3">Uncharacterized protein</fullName>
    </submittedName>
</protein>
<keyword evidence="1" id="KW-0472">Membrane</keyword>
<reference evidence="3" key="1">
    <citation type="submission" date="2022-01" db="EMBL/GenBank/DDBJ databases">
        <authorList>
            <person name="King R."/>
        </authorList>
    </citation>
    <scope>NUCLEOTIDE SEQUENCE</scope>
</reference>
<feature type="signal peptide" evidence="2">
    <location>
        <begin position="1"/>
        <end position="22"/>
    </location>
</feature>
<evidence type="ECO:0000256" key="1">
    <source>
        <dbReference type="SAM" id="Phobius"/>
    </source>
</evidence>
<reference evidence="3" key="2">
    <citation type="submission" date="2022-10" db="EMBL/GenBank/DDBJ databases">
        <authorList>
            <consortium name="ENA_rothamsted_submissions"/>
            <consortium name="culmorum"/>
            <person name="King R."/>
        </authorList>
    </citation>
    <scope>NUCLEOTIDE SEQUENCE</scope>
</reference>
<keyword evidence="1" id="KW-0812">Transmembrane</keyword>
<name>A0A9N9WX89_9DIPT</name>